<dbReference type="Proteomes" id="UP000027138">
    <property type="component" value="Unassembled WGS sequence"/>
</dbReference>
<dbReference type="PANTHER" id="PTHR33193">
    <property type="entry name" value="DOMAIN PROTEIN, PUTATIVE (DUF3511)-RELATED"/>
    <property type="match status" value="1"/>
</dbReference>
<dbReference type="PANTHER" id="PTHR33193:SF30">
    <property type="entry name" value="DUF3511 DOMAIN-CONTAINING PROTEIN"/>
    <property type="match status" value="1"/>
</dbReference>
<evidence type="ECO:0000313" key="3">
    <source>
        <dbReference type="Proteomes" id="UP000027138"/>
    </source>
</evidence>
<proteinExistence type="predicted"/>
<dbReference type="EMBL" id="KK914794">
    <property type="protein sequence ID" value="KDP27881.1"/>
    <property type="molecule type" value="Genomic_DNA"/>
</dbReference>
<accession>A0A067JV82</accession>
<feature type="compositionally biased region" description="Basic and acidic residues" evidence="1">
    <location>
        <begin position="1"/>
        <end position="13"/>
    </location>
</feature>
<protein>
    <submittedName>
        <fullName evidence="2">Uncharacterized protein</fullName>
    </submittedName>
</protein>
<dbReference type="AlphaFoldDB" id="A0A067JV82"/>
<name>A0A067JV82_JATCU</name>
<evidence type="ECO:0000256" key="1">
    <source>
        <dbReference type="SAM" id="MobiDB-lite"/>
    </source>
</evidence>
<gene>
    <name evidence="2" type="ORF">JCGZ_18961</name>
</gene>
<feature type="compositionally biased region" description="Basic and acidic residues" evidence="1">
    <location>
        <begin position="22"/>
        <end position="38"/>
    </location>
</feature>
<dbReference type="InterPro" id="IPR021899">
    <property type="entry name" value="DUF3511"/>
</dbReference>
<evidence type="ECO:0000313" key="2">
    <source>
        <dbReference type="EMBL" id="KDP27881.1"/>
    </source>
</evidence>
<dbReference type="OrthoDB" id="660385at2759"/>
<dbReference type="STRING" id="180498.A0A067JV82"/>
<keyword evidence="3" id="KW-1185">Reference proteome</keyword>
<organism evidence="2 3">
    <name type="scientific">Jatropha curcas</name>
    <name type="common">Barbados nut</name>
    <dbReference type="NCBI Taxonomy" id="180498"/>
    <lineage>
        <taxon>Eukaryota</taxon>
        <taxon>Viridiplantae</taxon>
        <taxon>Streptophyta</taxon>
        <taxon>Embryophyta</taxon>
        <taxon>Tracheophyta</taxon>
        <taxon>Spermatophyta</taxon>
        <taxon>Magnoliopsida</taxon>
        <taxon>eudicotyledons</taxon>
        <taxon>Gunneridae</taxon>
        <taxon>Pentapetalae</taxon>
        <taxon>rosids</taxon>
        <taxon>fabids</taxon>
        <taxon>Malpighiales</taxon>
        <taxon>Euphorbiaceae</taxon>
        <taxon>Crotonoideae</taxon>
        <taxon>Jatropheae</taxon>
        <taxon>Jatropha</taxon>
    </lineage>
</organism>
<dbReference type="Pfam" id="PF12023">
    <property type="entry name" value="DUF3511"/>
    <property type="match status" value="1"/>
</dbReference>
<sequence length="118" mass="14216">MKAGNKKEMNDYRKPHRHRRHYSEDWKFKTPPGEKKSQNIEYPRSHRHTKSTGSSCNKKKISSSTPYESPYTYTEAEIKRQRRVVKYKAYQVEGQLKTSLRNSFRWVKDKYCSIVYGY</sequence>
<feature type="region of interest" description="Disordered" evidence="1">
    <location>
        <begin position="1"/>
        <end position="68"/>
    </location>
</feature>
<reference evidence="2 3" key="1">
    <citation type="journal article" date="2014" name="PLoS ONE">
        <title>Global Analysis of Gene Expression Profiles in Physic Nut (Jatropha curcas L.) Seedlings Exposed to Salt Stress.</title>
        <authorList>
            <person name="Zhang L."/>
            <person name="Zhang C."/>
            <person name="Wu P."/>
            <person name="Chen Y."/>
            <person name="Li M."/>
            <person name="Jiang H."/>
            <person name="Wu G."/>
        </authorList>
    </citation>
    <scope>NUCLEOTIDE SEQUENCE [LARGE SCALE GENOMIC DNA]</scope>
    <source>
        <strain evidence="3">cv. GZQX0401</strain>
        <tissue evidence="2">Young leaves</tissue>
    </source>
</reference>